<name>R9GVW0_9SPHI</name>
<sequence length="39" mass="4493">MIQGTAGSVIKNLDYTTKPSWLYNSQLGFVNFLLRRRTC</sequence>
<dbReference type="Proteomes" id="UP000014174">
    <property type="component" value="Unassembled WGS sequence"/>
</dbReference>
<gene>
    <name evidence="1" type="ORF">ADIARSV_0867</name>
</gene>
<reference evidence="1 2" key="1">
    <citation type="journal article" date="2013" name="Genome Announc.">
        <title>Draft Genome Sequence of Arcticibacter svalbardensis Strain MN12-7T, a Member of the Family Sphingobacteriaceae Isolated from an Arctic Soil Sample.</title>
        <authorList>
            <person name="Shivaji S."/>
            <person name="Ara S."/>
            <person name="Prasad S."/>
            <person name="Manasa B.P."/>
            <person name="Begum Z."/>
            <person name="Singh A."/>
            <person name="Kumar Pinnaka A."/>
        </authorList>
    </citation>
    <scope>NUCLEOTIDE SEQUENCE [LARGE SCALE GENOMIC DNA]</scope>
    <source>
        <strain evidence="1 2">MN12-7</strain>
    </source>
</reference>
<accession>R9GVW0</accession>
<dbReference type="AlphaFoldDB" id="R9GVW0"/>
<evidence type="ECO:0000313" key="1">
    <source>
        <dbReference type="EMBL" id="EOR95977.1"/>
    </source>
</evidence>
<evidence type="ECO:0000313" key="2">
    <source>
        <dbReference type="Proteomes" id="UP000014174"/>
    </source>
</evidence>
<proteinExistence type="predicted"/>
<comment type="caution">
    <text evidence="1">The sequence shown here is derived from an EMBL/GenBank/DDBJ whole genome shotgun (WGS) entry which is preliminary data.</text>
</comment>
<protein>
    <submittedName>
        <fullName evidence="1">Uncharacterized protein</fullName>
    </submittedName>
</protein>
<dbReference type="EMBL" id="AQPN01000033">
    <property type="protein sequence ID" value="EOR95977.1"/>
    <property type="molecule type" value="Genomic_DNA"/>
</dbReference>
<keyword evidence="2" id="KW-1185">Reference proteome</keyword>
<organism evidence="1 2">
    <name type="scientific">Arcticibacter svalbardensis MN12-7</name>
    <dbReference type="NCBI Taxonomy" id="1150600"/>
    <lineage>
        <taxon>Bacteria</taxon>
        <taxon>Pseudomonadati</taxon>
        <taxon>Bacteroidota</taxon>
        <taxon>Sphingobacteriia</taxon>
        <taxon>Sphingobacteriales</taxon>
        <taxon>Sphingobacteriaceae</taxon>
        <taxon>Arcticibacter</taxon>
    </lineage>
</organism>